<dbReference type="InterPro" id="IPR052155">
    <property type="entry name" value="Biofilm_reg_signaling"/>
</dbReference>
<dbReference type="CDD" id="cd01949">
    <property type="entry name" value="GGDEF"/>
    <property type="match status" value="1"/>
</dbReference>
<dbReference type="CDD" id="cd01948">
    <property type="entry name" value="EAL"/>
    <property type="match status" value="1"/>
</dbReference>
<reference evidence="5" key="1">
    <citation type="submission" date="2021-07" db="EMBL/GenBank/DDBJ databases">
        <title>Zhongshania sp. CAU 1632 isolated from seawater.</title>
        <authorList>
            <person name="Kim W."/>
        </authorList>
    </citation>
    <scope>NUCLEOTIDE SEQUENCE</scope>
    <source>
        <strain evidence="5">CAU 1632</strain>
    </source>
</reference>
<dbReference type="InterPro" id="IPR000700">
    <property type="entry name" value="PAS-assoc_C"/>
</dbReference>
<dbReference type="EMBL" id="JAHWDQ010000002">
    <property type="protein sequence ID" value="MBW2941059.1"/>
    <property type="molecule type" value="Genomic_DNA"/>
</dbReference>
<dbReference type="Pfam" id="PF08448">
    <property type="entry name" value="PAS_4"/>
    <property type="match status" value="1"/>
</dbReference>
<dbReference type="InterPro" id="IPR000160">
    <property type="entry name" value="GGDEF_dom"/>
</dbReference>
<feature type="domain" description="PAC" evidence="2">
    <location>
        <begin position="139"/>
        <end position="190"/>
    </location>
</feature>
<dbReference type="PANTHER" id="PTHR44757:SF2">
    <property type="entry name" value="BIOFILM ARCHITECTURE MAINTENANCE PROTEIN MBAA"/>
    <property type="match status" value="1"/>
</dbReference>
<evidence type="ECO:0000259" key="4">
    <source>
        <dbReference type="PROSITE" id="PS50887"/>
    </source>
</evidence>
<dbReference type="NCBIfam" id="TIGR00254">
    <property type="entry name" value="GGDEF"/>
    <property type="match status" value="1"/>
</dbReference>
<dbReference type="SMART" id="SM00267">
    <property type="entry name" value="GGDEF"/>
    <property type="match status" value="1"/>
</dbReference>
<proteinExistence type="predicted"/>
<name>A0ABS6VRX5_9GAMM</name>
<keyword evidence="1" id="KW-0812">Transmembrane</keyword>
<dbReference type="PANTHER" id="PTHR44757">
    <property type="entry name" value="DIGUANYLATE CYCLASE DGCP"/>
    <property type="match status" value="1"/>
</dbReference>
<protein>
    <submittedName>
        <fullName evidence="5">Bifunctional diguanylate cyclase/phosphodiesterase</fullName>
    </submittedName>
</protein>
<keyword evidence="1" id="KW-1133">Transmembrane helix</keyword>
<dbReference type="SMART" id="SM00052">
    <property type="entry name" value="EAL"/>
    <property type="match status" value="1"/>
</dbReference>
<dbReference type="InterPro" id="IPR001633">
    <property type="entry name" value="EAL_dom"/>
</dbReference>
<comment type="caution">
    <text evidence="5">The sequence shown here is derived from an EMBL/GenBank/DDBJ whole genome shotgun (WGS) entry which is preliminary data.</text>
</comment>
<feature type="domain" description="GGDEF" evidence="4">
    <location>
        <begin position="222"/>
        <end position="355"/>
    </location>
</feature>
<dbReference type="Proteomes" id="UP001166291">
    <property type="component" value="Unassembled WGS sequence"/>
</dbReference>
<dbReference type="PROSITE" id="PS50887">
    <property type="entry name" value="GGDEF"/>
    <property type="match status" value="1"/>
</dbReference>
<sequence length="626" mass="71299">MPYLVLAIAFIVSAALSAVAYFVVETPYNPALLMLATLIACTSIIALFLSRILDRQYKLRDQLLLKNEQQRLLIAHSSSALLLLDDKLNIEFINTHHASFQKMKTSNYSEASLTKIWQDNIPEETRLHVEQAIFDKREWRGELRFGRSQNNEYLATTITPILDERGQLSRVAIRAEDISEHKAIEDRLFIRENYNVLTGLPNRHFALRALHTSIHDQSDIDKGFILIHIDLDRIRFINDSLGHQVVDKIFIETTERLRRSVSDDQVLTHLGADEFLIILNPECCTNEAEILAETLLDRCREPFYINHNEINLSASIGLCKYPEDGSDAPLLMRRAEAAMFSAKEKGGDRFSFYEEGMSSETELRLEMENQLRHAIDRNELNLYFQPVIHLQSNTLRGVEVLLRWQNANLNNPGPDQFIPVAEQSGLIVGIGKWVLENACKQIVSWSKSGLPQLTVAINISAKQFTDGDIVENVRYALQQSGLPAAQLELEITEGLLINDTPEIRDTFAQLKNLGVHLSLDDFGTGYASLSYLKRYPFDTLKIDRSFVHDIDSCNDSVTLTNAIIAMGHSFNMTVIAEGVENLNQRRILRERHCDMIQGFLYSPPLPAEQFVSWATRYAEMQRTQHV</sequence>
<feature type="transmembrane region" description="Helical" evidence="1">
    <location>
        <begin position="30"/>
        <end position="50"/>
    </location>
</feature>
<evidence type="ECO:0000313" key="5">
    <source>
        <dbReference type="EMBL" id="MBW2941059.1"/>
    </source>
</evidence>
<evidence type="ECO:0000313" key="6">
    <source>
        <dbReference type="Proteomes" id="UP001166291"/>
    </source>
</evidence>
<gene>
    <name evidence="5" type="ORF">KXJ70_09740</name>
</gene>
<accession>A0ABS6VRX5</accession>
<feature type="domain" description="EAL" evidence="3">
    <location>
        <begin position="364"/>
        <end position="618"/>
    </location>
</feature>
<evidence type="ECO:0000259" key="3">
    <source>
        <dbReference type="PROSITE" id="PS50883"/>
    </source>
</evidence>
<organism evidence="5 6">
    <name type="scientific">Zhongshania aquimaris</name>
    <dbReference type="NCBI Taxonomy" id="2857107"/>
    <lineage>
        <taxon>Bacteria</taxon>
        <taxon>Pseudomonadati</taxon>
        <taxon>Pseudomonadota</taxon>
        <taxon>Gammaproteobacteria</taxon>
        <taxon>Cellvibrionales</taxon>
        <taxon>Spongiibacteraceae</taxon>
        <taxon>Zhongshania</taxon>
    </lineage>
</organism>
<dbReference type="Pfam" id="PF00563">
    <property type="entry name" value="EAL"/>
    <property type="match status" value="1"/>
</dbReference>
<dbReference type="PROSITE" id="PS50113">
    <property type="entry name" value="PAC"/>
    <property type="match status" value="1"/>
</dbReference>
<dbReference type="PROSITE" id="PS50883">
    <property type="entry name" value="EAL"/>
    <property type="match status" value="1"/>
</dbReference>
<evidence type="ECO:0000256" key="1">
    <source>
        <dbReference type="SAM" id="Phobius"/>
    </source>
</evidence>
<evidence type="ECO:0000259" key="2">
    <source>
        <dbReference type="PROSITE" id="PS50113"/>
    </source>
</evidence>
<keyword evidence="1" id="KW-0472">Membrane</keyword>
<keyword evidence="6" id="KW-1185">Reference proteome</keyword>
<dbReference type="InterPro" id="IPR013656">
    <property type="entry name" value="PAS_4"/>
</dbReference>
<dbReference type="Pfam" id="PF00990">
    <property type="entry name" value="GGDEF"/>
    <property type="match status" value="1"/>
</dbReference>
<dbReference type="RefSeq" id="WP_219043314.1">
    <property type="nucleotide sequence ID" value="NZ_JAHWDQ010000002.1"/>
</dbReference>